<evidence type="ECO:0000256" key="6">
    <source>
        <dbReference type="SAM" id="SignalP"/>
    </source>
</evidence>
<keyword evidence="8" id="KW-1185">Reference proteome</keyword>
<feature type="chain" id="PRO_5045506883" evidence="6">
    <location>
        <begin position="28"/>
        <end position="258"/>
    </location>
</feature>
<keyword evidence="5" id="KW-0998">Cell outer membrane</keyword>
<reference evidence="7 8" key="1">
    <citation type="submission" date="2024-04" db="EMBL/GenBank/DDBJ databases">
        <title>Salinicola lusitanus LLJ914,a marine bacterium isolated from the Okinawa Trough.</title>
        <authorList>
            <person name="Li J."/>
        </authorList>
    </citation>
    <scope>NUCLEOTIDE SEQUENCE [LARGE SCALE GENOMIC DNA]</scope>
    <source>
        <strain evidence="7 8">LLJ914</strain>
    </source>
</reference>
<gene>
    <name evidence="7" type="ORF">AAGT95_02780</name>
</gene>
<evidence type="ECO:0000313" key="8">
    <source>
        <dbReference type="Proteomes" id="UP001453229"/>
    </source>
</evidence>
<dbReference type="EMBL" id="CP151919">
    <property type="protein sequence ID" value="XAD54918.1"/>
    <property type="molecule type" value="Genomic_DNA"/>
</dbReference>
<organism evidence="7 8">
    <name type="scientific">Salinicola lusitanus</name>
    <dbReference type="NCBI Taxonomy" id="1949085"/>
    <lineage>
        <taxon>Bacteria</taxon>
        <taxon>Pseudomonadati</taxon>
        <taxon>Pseudomonadota</taxon>
        <taxon>Gammaproteobacteria</taxon>
        <taxon>Oceanospirillales</taxon>
        <taxon>Halomonadaceae</taxon>
        <taxon>Salinicola</taxon>
    </lineage>
</organism>
<proteinExistence type="inferred from homology"/>
<comment type="subcellular location">
    <subcellularLocation>
        <location evidence="1">Cell outer membrane</location>
    </subcellularLocation>
</comment>
<dbReference type="Pfam" id="PF06629">
    <property type="entry name" value="MipA"/>
    <property type="match status" value="1"/>
</dbReference>
<sequence>MFDAKKKLAWQLALAASSVAVSSAALAAQPEWEGTVGAGAIYSPDYLGSDDYEWNAWPSLDATYGDTFFVSATDGIGWNVIRQDNWRVAPFIGYTFGRDDTGDIDDLDQVDGGATAGLRVSYLDDAWRYSAAAETPFSGDIDGYRVKFKATYVTKLGERMAFTIGPRFEYTSADWTEDMFGVSNRESARSGIKAYDPDNGYFAIGGDASLSYYLTRQWSVTGLVGVARLTGDAEDSPIVDDLGDATQWRAGAFINYHF</sequence>
<evidence type="ECO:0000256" key="2">
    <source>
        <dbReference type="ARBA" id="ARBA00005722"/>
    </source>
</evidence>
<dbReference type="RefSeq" id="WP_342595450.1">
    <property type="nucleotide sequence ID" value="NZ_CP151919.1"/>
</dbReference>
<evidence type="ECO:0000256" key="4">
    <source>
        <dbReference type="ARBA" id="ARBA00023136"/>
    </source>
</evidence>
<evidence type="ECO:0000256" key="5">
    <source>
        <dbReference type="ARBA" id="ARBA00023237"/>
    </source>
</evidence>
<evidence type="ECO:0000256" key="3">
    <source>
        <dbReference type="ARBA" id="ARBA00022729"/>
    </source>
</evidence>
<name>A0ABZ3CUP6_9GAMM</name>
<evidence type="ECO:0000313" key="7">
    <source>
        <dbReference type="EMBL" id="XAD54918.1"/>
    </source>
</evidence>
<dbReference type="PANTHER" id="PTHR38776:SF1">
    <property type="entry name" value="MLTA-INTERACTING PROTEIN-RELATED"/>
    <property type="match status" value="1"/>
</dbReference>
<dbReference type="InterPro" id="IPR010583">
    <property type="entry name" value="MipA"/>
</dbReference>
<dbReference type="Proteomes" id="UP001453229">
    <property type="component" value="Chromosome"/>
</dbReference>
<feature type="signal peptide" evidence="6">
    <location>
        <begin position="1"/>
        <end position="27"/>
    </location>
</feature>
<accession>A0ABZ3CUP6</accession>
<dbReference type="PANTHER" id="PTHR38776">
    <property type="entry name" value="MLTA-INTERACTING PROTEIN-RELATED"/>
    <property type="match status" value="1"/>
</dbReference>
<evidence type="ECO:0000256" key="1">
    <source>
        <dbReference type="ARBA" id="ARBA00004442"/>
    </source>
</evidence>
<keyword evidence="3 6" id="KW-0732">Signal</keyword>
<comment type="similarity">
    <text evidence="2">Belongs to the MipA/OmpV family.</text>
</comment>
<keyword evidence="4" id="KW-0472">Membrane</keyword>
<protein>
    <submittedName>
        <fullName evidence="7">MipA/OmpV family protein</fullName>
    </submittedName>
</protein>